<dbReference type="Pfam" id="PF13432">
    <property type="entry name" value="TPR_16"/>
    <property type="match status" value="2"/>
</dbReference>
<dbReference type="AlphaFoldDB" id="A0A3M0C4M9"/>
<dbReference type="SUPFAM" id="SSF48452">
    <property type="entry name" value="TPR-like"/>
    <property type="match status" value="1"/>
</dbReference>
<accession>A0A3M0C4M9</accession>
<dbReference type="PANTHER" id="PTHR47870">
    <property type="entry name" value="CYTOCHROME C-TYPE BIOGENESIS PROTEIN CCMH"/>
    <property type="match status" value="1"/>
</dbReference>
<dbReference type="PANTHER" id="PTHR47870:SF1">
    <property type="entry name" value="CYTOCHROME C-TYPE BIOGENESIS PROTEIN CCMH"/>
    <property type="match status" value="1"/>
</dbReference>
<keyword evidence="3" id="KW-0812">Transmembrane</keyword>
<feature type="transmembrane region" description="Helical" evidence="3">
    <location>
        <begin position="95"/>
        <end position="117"/>
    </location>
</feature>
<dbReference type="OrthoDB" id="9815847at2"/>
<dbReference type="InParanoid" id="A0A3M0C4M9"/>
<evidence type="ECO:0000256" key="2">
    <source>
        <dbReference type="ARBA" id="ARBA00022748"/>
    </source>
</evidence>
<dbReference type="InterPro" id="IPR011990">
    <property type="entry name" value="TPR-like_helical_dom_sf"/>
</dbReference>
<evidence type="ECO:0000313" key="5">
    <source>
        <dbReference type="Proteomes" id="UP000271227"/>
    </source>
</evidence>
<dbReference type="InterPro" id="IPR017560">
    <property type="entry name" value="Cyt_c_biogenesis_CcmI"/>
</dbReference>
<organism evidence="4 5">
    <name type="scientific">Eilatimonas milleporae</name>
    <dbReference type="NCBI Taxonomy" id="911205"/>
    <lineage>
        <taxon>Bacteria</taxon>
        <taxon>Pseudomonadati</taxon>
        <taxon>Pseudomonadota</taxon>
        <taxon>Alphaproteobacteria</taxon>
        <taxon>Kordiimonadales</taxon>
        <taxon>Kordiimonadaceae</taxon>
        <taxon>Eilatimonas</taxon>
    </lineage>
</organism>
<dbReference type="Gene3D" id="1.25.40.10">
    <property type="entry name" value="Tetratricopeptide repeat domain"/>
    <property type="match status" value="2"/>
</dbReference>
<evidence type="ECO:0000256" key="1">
    <source>
        <dbReference type="ARBA" id="ARBA00004196"/>
    </source>
</evidence>
<keyword evidence="3" id="KW-1133">Transmembrane helix</keyword>
<keyword evidence="3" id="KW-0472">Membrane</keyword>
<gene>
    <name evidence="4" type="ORF">BXY39_3551</name>
</gene>
<keyword evidence="2" id="KW-0201">Cytochrome c-type biogenesis</keyword>
<dbReference type="Proteomes" id="UP000271227">
    <property type="component" value="Unassembled WGS sequence"/>
</dbReference>
<dbReference type="InterPro" id="IPR019734">
    <property type="entry name" value="TPR_rpt"/>
</dbReference>
<protein>
    <submittedName>
        <fullName evidence="4">Cytochrome c-type biogenesis protein CcmH</fullName>
    </submittedName>
</protein>
<comment type="caution">
    <text evidence="4">The sequence shown here is derived from an EMBL/GenBank/DDBJ whole genome shotgun (WGS) entry which is preliminary data.</text>
</comment>
<reference evidence="4 5" key="1">
    <citation type="submission" date="2018-10" db="EMBL/GenBank/DDBJ databases">
        <title>Genomic Encyclopedia of Archaeal and Bacterial Type Strains, Phase II (KMG-II): from individual species to whole genera.</title>
        <authorList>
            <person name="Goeker M."/>
        </authorList>
    </citation>
    <scope>NUCLEOTIDE SEQUENCE [LARGE SCALE GENOMIC DNA]</scope>
    <source>
        <strain evidence="4 5">DSM 25217</strain>
    </source>
</reference>
<comment type="subcellular location">
    <subcellularLocation>
        <location evidence="1">Cell envelope</location>
    </subcellularLocation>
</comment>
<dbReference type="RefSeq" id="WP_121940172.1">
    <property type="nucleotide sequence ID" value="NZ_REFR01000015.1"/>
</dbReference>
<dbReference type="SMART" id="SM00028">
    <property type="entry name" value="TPR"/>
    <property type="match status" value="3"/>
</dbReference>
<dbReference type="GO" id="GO:0017004">
    <property type="term" value="P:cytochrome complex assembly"/>
    <property type="evidence" value="ECO:0007669"/>
    <property type="project" value="UniProtKB-KW"/>
</dbReference>
<name>A0A3M0C4M9_9PROT</name>
<sequence length="371" mass="39428">MIWVLLGVVALMAAAFAYRLGGVPASGGDPLAPLKAQLADLEADFKRGELDADAYRATKLELQRRLLKAAERPDRRLTANATPRPAPGHGRTGPVLFTLAVVLGGAALYAWLGTPGLDSAPGMRISRGATPVTPEGPTFDEAIAAIEDRLAGVPDDVEGWRILARTANALGDYGRAARAYGALSTLEPDQLQWRVARIESFLAMSRGQVTPAARLLIDRMVRDVPDHPAGRYYLGLALDQAGDEDGAKAVWQALLDRTPQDAPWRSRLVAALRRLGAVPPALSDEILEGVADMSPQDRDAMARGMMARLAARLEETPADADGWLMLARSHLALGEKAVAADVLRKGLGHVSADRTAALQALLDSLGPDASP</sequence>
<proteinExistence type="predicted"/>
<dbReference type="EMBL" id="REFR01000015">
    <property type="protein sequence ID" value="RMB02039.1"/>
    <property type="molecule type" value="Genomic_DNA"/>
</dbReference>
<dbReference type="NCBIfam" id="TIGR03142">
    <property type="entry name" value="cytochro_ccmI"/>
    <property type="match status" value="1"/>
</dbReference>
<evidence type="ECO:0000256" key="3">
    <source>
        <dbReference type="SAM" id="Phobius"/>
    </source>
</evidence>
<dbReference type="InterPro" id="IPR051263">
    <property type="entry name" value="C-type_cytochrome_biogenesis"/>
</dbReference>
<keyword evidence="5" id="KW-1185">Reference proteome</keyword>
<evidence type="ECO:0000313" key="4">
    <source>
        <dbReference type="EMBL" id="RMB02039.1"/>
    </source>
</evidence>
<dbReference type="GO" id="GO:0030313">
    <property type="term" value="C:cell envelope"/>
    <property type="evidence" value="ECO:0007669"/>
    <property type="project" value="UniProtKB-SubCell"/>
</dbReference>